<feature type="region of interest" description="Disordered" evidence="1">
    <location>
        <begin position="354"/>
        <end position="404"/>
    </location>
</feature>
<dbReference type="EMBL" id="JAKWFO010000005">
    <property type="protein sequence ID" value="KAI9635647.1"/>
    <property type="molecule type" value="Genomic_DNA"/>
</dbReference>
<organism evidence="2 3">
    <name type="scientific">Dioszegia hungarica</name>
    <dbReference type="NCBI Taxonomy" id="4972"/>
    <lineage>
        <taxon>Eukaryota</taxon>
        <taxon>Fungi</taxon>
        <taxon>Dikarya</taxon>
        <taxon>Basidiomycota</taxon>
        <taxon>Agaricomycotina</taxon>
        <taxon>Tremellomycetes</taxon>
        <taxon>Tremellales</taxon>
        <taxon>Bulleribasidiaceae</taxon>
        <taxon>Dioszegia</taxon>
    </lineage>
</organism>
<dbReference type="GeneID" id="77727836"/>
<reference evidence="2" key="1">
    <citation type="journal article" date="2022" name="G3 (Bethesda)">
        <title>High quality genome of the basidiomycete yeast Dioszegia hungarica PDD-24b-2 isolated from cloud water.</title>
        <authorList>
            <person name="Jarrige D."/>
            <person name="Haridas S."/>
            <person name="Bleykasten-Grosshans C."/>
            <person name="Joly M."/>
            <person name="Nadalig T."/>
            <person name="Sancelme M."/>
            <person name="Vuilleumier S."/>
            <person name="Grigoriev I.V."/>
            <person name="Amato P."/>
            <person name="Bringel F."/>
        </authorList>
    </citation>
    <scope>NUCLEOTIDE SEQUENCE</scope>
    <source>
        <strain evidence="2">PDD-24b-2</strain>
    </source>
</reference>
<feature type="compositionally biased region" description="Low complexity" evidence="1">
    <location>
        <begin position="361"/>
        <end position="387"/>
    </location>
</feature>
<dbReference type="AlphaFoldDB" id="A0AA38H7V3"/>
<sequence length="404" mass="45343">MPPSRSSNKKAQAALSRQLRLQIPEETTFFCKSDNPQAACSSLCKTLTGLRGSIRRYRGSPRARASEAETERFLLETEAPLGTLSNLLTWRTKCQADHKILPTQITARFTTPTSEEKNPDAIQWELIKANECYILKKGGTEYDFDPPCLATLQAGQSITNSVVKHLPQTSTTKWYDPATSVLSTAWDYSQTYNPLVVAGSLGLLLLGPDTTFNTKVLASAGLFSTLGRKTTMAVKESVQSSLARRADPEDHSKWLYAKHTIGEANEGTLMGDLVSALLYQEDPEHWNLPPRNEATIDLFEIGEASDFVKKTREAQDERVKVREQAEKEKAERKERREDREADLKLEAKLSGSSWLPWHWGSRNSQQSRSWRSPHSSSQQQPPRALQPPREHVELTYNGFAPRTG</sequence>
<feature type="region of interest" description="Disordered" evidence="1">
    <location>
        <begin position="319"/>
        <end position="340"/>
    </location>
</feature>
<dbReference type="Proteomes" id="UP001164286">
    <property type="component" value="Unassembled WGS sequence"/>
</dbReference>
<evidence type="ECO:0000256" key="1">
    <source>
        <dbReference type="SAM" id="MobiDB-lite"/>
    </source>
</evidence>
<proteinExistence type="predicted"/>
<evidence type="ECO:0000313" key="2">
    <source>
        <dbReference type="EMBL" id="KAI9635647.1"/>
    </source>
</evidence>
<dbReference type="RefSeq" id="XP_052945424.1">
    <property type="nucleotide sequence ID" value="XM_053088631.1"/>
</dbReference>
<accession>A0AA38H7V3</accession>
<keyword evidence="3" id="KW-1185">Reference proteome</keyword>
<name>A0AA38H7V3_9TREE</name>
<gene>
    <name evidence="2" type="ORF">MKK02DRAFT_33022</name>
</gene>
<comment type="caution">
    <text evidence="2">The sequence shown here is derived from an EMBL/GenBank/DDBJ whole genome shotgun (WGS) entry which is preliminary data.</text>
</comment>
<evidence type="ECO:0000313" key="3">
    <source>
        <dbReference type="Proteomes" id="UP001164286"/>
    </source>
</evidence>
<protein>
    <submittedName>
        <fullName evidence="2">Uncharacterized protein</fullName>
    </submittedName>
</protein>